<dbReference type="RefSeq" id="WP_377026528.1">
    <property type="nucleotide sequence ID" value="NZ_JBHLTS010000080.1"/>
</dbReference>
<evidence type="ECO:0000256" key="1">
    <source>
        <dbReference type="SAM" id="SignalP"/>
    </source>
</evidence>
<keyword evidence="3" id="KW-1185">Reference proteome</keyword>
<feature type="signal peptide" evidence="1">
    <location>
        <begin position="1"/>
        <end position="19"/>
    </location>
</feature>
<evidence type="ECO:0000313" key="3">
    <source>
        <dbReference type="Proteomes" id="UP001589828"/>
    </source>
</evidence>
<organism evidence="2 3">
    <name type="scientific">Mucilaginibacter angelicae</name>
    <dbReference type="NCBI Taxonomy" id="869718"/>
    <lineage>
        <taxon>Bacteria</taxon>
        <taxon>Pseudomonadati</taxon>
        <taxon>Bacteroidota</taxon>
        <taxon>Sphingobacteriia</taxon>
        <taxon>Sphingobacteriales</taxon>
        <taxon>Sphingobacteriaceae</taxon>
        <taxon>Mucilaginibacter</taxon>
    </lineage>
</organism>
<protein>
    <submittedName>
        <fullName evidence="2">Uncharacterized protein</fullName>
    </submittedName>
</protein>
<keyword evidence="1" id="KW-0732">Signal</keyword>
<dbReference type="EMBL" id="JBHLTS010000080">
    <property type="protein sequence ID" value="MFC0518823.1"/>
    <property type="molecule type" value="Genomic_DNA"/>
</dbReference>
<proteinExistence type="predicted"/>
<dbReference type="Proteomes" id="UP001589828">
    <property type="component" value="Unassembled WGS sequence"/>
</dbReference>
<comment type="caution">
    <text evidence="2">The sequence shown here is derived from an EMBL/GenBank/DDBJ whole genome shotgun (WGS) entry which is preliminary data.</text>
</comment>
<accession>A0ABV6LH98</accession>
<gene>
    <name evidence="2" type="ORF">ACFFGT_31710</name>
</gene>
<evidence type="ECO:0000313" key="2">
    <source>
        <dbReference type="EMBL" id="MFC0518823.1"/>
    </source>
</evidence>
<sequence>MRKLLTVLIGIFNVFVASAQSDSVYTVKSFFASNSPDSVYHHLPDAKENVPTHIINANIITNLNFIDPKTITGINVLKDDAKLPAKFRNLNKYGLITIDVKAGTKINTKSFKEIGKWLNMKGPVKYAVDGFFIDDENMLIATDSILGMEVTLNKYNQTETGATINVWTLAPSNRKGLLQVKRATDKPGVIYIR</sequence>
<reference evidence="2 3" key="1">
    <citation type="submission" date="2024-09" db="EMBL/GenBank/DDBJ databases">
        <authorList>
            <person name="Sun Q."/>
            <person name="Mori K."/>
        </authorList>
    </citation>
    <scope>NUCLEOTIDE SEQUENCE [LARGE SCALE GENOMIC DNA]</scope>
    <source>
        <strain evidence="2 3">NCAIM B.02415</strain>
    </source>
</reference>
<name>A0ABV6LH98_9SPHI</name>
<feature type="chain" id="PRO_5046515913" evidence="1">
    <location>
        <begin position="20"/>
        <end position="193"/>
    </location>
</feature>